<gene>
    <name evidence="2" type="ORF">WIS52_24435</name>
</gene>
<dbReference type="Pfam" id="PF12867">
    <property type="entry name" value="DinB_2"/>
    <property type="match status" value="1"/>
</dbReference>
<accession>A0ABV1KGP9</accession>
<comment type="caution">
    <text evidence="2">The sequence shown here is derived from an EMBL/GenBank/DDBJ whole genome shotgun (WGS) entry which is preliminary data.</text>
</comment>
<keyword evidence="3" id="KW-1185">Reference proteome</keyword>
<name>A0ABV1KGP9_9PSEU</name>
<feature type="domain" description="DinB-like" evidence="1">
    <location>
        <begin position="61"/>
        <end position="157"/>
    </location>
</feature>
<evidence type="ECO:0000259" key="1">
    <source>
        <dbReference type="Pfam" id="PF12867"/>
    </source>
</evidence>
<protein>
    <submittedName>
        <fullName evidence="2">DinB family protein</fullName>
    </submittedName>
</protein>
<dbReference type="InterPro" id="IPR034660">
    <property type="entry name" value="DinB/YfiT-like"/>
</dbReference>
<sequence length="171" mass="18776">MTDPLRWQFDLVRALCEYHLSALTDDDLAFVPAPLHWTVHEGPGGTWTPDFPEDGVEPDPVPAPTGAWIAWHLLWWWGTALDELTGRPRRDRTDVSYPGSAAGVVAALRELAAAWAAALDQTAADRDRPVTFPWPDGHTVGHLVAWANAELMKNVAELGQLRIIRGADEGA</sequence>
<dbReference type="EMBL" id="JBEDNQ010000011">
    <property type="protein sequence ID" value="MEQ3553632.1"/>
    <property type="molecule type" value="Genomic_DNA"/>
</dbReference>
<dbReference type="SUPFAM" id="SSF109854">
    <property type="entry name" value="DinB/YfiT-like putative metalloenzymes"/>
    <property type="match status" value="1"/>
</dbReference>
<dbReference type="Proteomes" id="UP001494902">
    <property type="component" value="Unassembled WGS sequence"/>
</dbReference>
<dbReference type="RefSeq" id="WP_349300698.1">
    <property type="nucleotide sequence ID" value="NZ_JBEDNQ010000011.1"/>
</dbReference>
<organism evidence="2 3">
    <name type="scientific">Pseudonocardia nematodicida</name>
    <dbReference type="NCBI Taxonomy" id="1206997"/>
    <lineage>
        <taxon>Bacteria</taxon>
        <taxon>Bacillati</taxon>
        <taxon>Actinomycetota</taxon>
        <taxon>Actinomycetes</taxon>
        <taxon>Pseudonocardiales</taxon>
        <taxon>Pseudonocardiaceae</taxon>
        <taxon>Pseudonocardia</taxon>
    </lineage>
</organism>
<reference evidence="2 3" key="1">
    <citation type="submission" date="2024-03" db="EMBL/GenBank/DDBJ databases">
        <title>Draft genome sequence of Pseudonocardia nematodicida JCM 31783.</title>
        <authorList>
            <person name="Butdee W."/>
            <person name="Duangmal K."/>
        </authorList>
    </citation>
    <scope>NUCLEOTIDE SEQUENCE [LARGE SCALE GENOMIC DNA]</scope>
    <source>
        <strain evidence="2 3">JCM 31783</strain>
    </source>
</reference>
<proteinExistence type="predicted"/>
<evidence type="ECO:0000313" key="2">
    <source>
        <dbReference type="EMBL" id="MEQ3553632.1"/>
    </source>
</evidence>
<evidence type="ECO:0000313" key="3">
    <source>
        <dbReference type="Proteomes" id="UP001494902"/>
    </source>
</evidence>
<dbReference type="InterPro" id="IPR024775">
    <property type="entry name" value="DinB-like"/>
</dbReference>